<evidence type="ECO:0000313" key="3">
    <source>
        <dbReference type="Proteomes" id="UP000615755"/>
    </source>
</evidence>
<evidence type="ECO:0000313" key="2">
    <source>
        <dbReference type="EMBL" id="MBE0370076.1"/>
    </source>
</evidence>
<sequence length="259" mass="29789">MTNNTPPVFLINLDNSTDRLHESQERLAPTGLTFERVSAVYGAKISLDEKNKFYSAELNRTQYHKPLSPGEIGCYMSHLKVLQHIVDNNIKYAVILEDDFKVVADLNSAIASLSDIPFDWDMIKLAEYGNRERPTAYEFKLNDQFNLRIQQKVSAGTCAQAVSLMGAKKILNASIPFGRPVDTDYQHWWEKDIEILTLSPCPLKQDLEFDSTIAAMSKGLQFRSAFWRRKLQQMTQKLNNKKHTQRVIKKYMNLNENRA</sequence>
<evidence type="ECO:0000259" key="1">
    <source>
        <dbReference type="Pfam" id="PF01755"/>
    </source>
</evidence>
<keyword evidence="3" id="KW-1185">Reference proteome</keyword>
<keyword evidence="2" id="KW-0808">Transferase</keyword>
<dbReference type="InterPro" id="IPR002654">
    <property type="entry name" value="Glyco_trans_25"/>
</dbReference>
<feature type="domain" description="Glycosyl transferase family 25" evidence="1">
    <location>
        <begin position="7"/>
        <end position="182"/>
    </location>
</feature>
<dbReference type="Proteomes" id="UP000615755">
    <property type="component" value="Unassembled WGS sequence"/>
</dbReference>
<dbReference type="RefSeq" id="WP_192509248.1">
    <property type="nucleotide sequence ID" value="NZ_AQGV01000015.1"/>
</dbReference>
<comment type="caution">
    <text evidence="2">The sequence shown here is derived from an EMBL/GenBank/DDBJ whole genome shotgun (WGS) entry which is preliminary data.</text>
</comment>
<name>A0ABR9EGF8_9GAMM</name>
<dbReference type="GO" id="GO:0016740">
    <property type="term" value="F:transferase activity"/>
    <property type="evidence" value="ECO:0007669"/>
    <property type="project" value="UniProtKB-KW"/>
</dbReference>
<dbReference type="EMBL" id="AQGV01000015">
    <property type="protein sequence ID" value="MBE0370076.1"/>
    <property type="molecule type" value="Genomic_DNA"/>
</dbReference>
<accession>A0ABR9EGF8</accession>
<dbReference type="Pfam" id="PF01755">
    <property type="entry name" value="Glyco_transf_25"/>
    <property type="match status" value="1"/>
</dbReference>
<protein>
    <submittedName>
        <fullName evidence="2">Glycosyl transferase, family 25</fullName>
    </submittedName>
</protein>
<gene>
    <name evidence="2" type="ORF">PAUR_b0030</name>
</gene>
<organism evidence="2 3">
    <name type="scientific">Pseudoalteromonas aurantia 208</name>
    <dbReference type="NCBI Taxonomy" id="1314867"/>
    <lineage>
        <taxon>Bacteria</taxon>
        <taxon>Pseudomonadati</taxon>
        <taxon>Pseudomonadota</taxon>
        <taxon>Gammaproteobacteria</taxon>
        <taxon>Alteromonadales</taxon>
        <taxon>Pseudoalteromonadaceae</taxon>
        <taxon>Pseudoalteromonas</taxon>
    </lineage>
</organism>
<reference evidence="2 3" key="1">
    <citation type="submission" date="2015-03" db="EMBL/GenBank/DDBJ databases">
        <title>Genome sequence of Pseudoalteromonas aurantia.</title>
        <authorList>
            <person name="Xie B.-B."/>
            <person name="Rong J.-C."/>
            <person name="Qin Q.-L."/>
            <person name="Zhang Y.-Z."/>
        </authorList>
    </citation>
    <scope>NUCLEOTIDE SEQUENCE [LARGE SCALE GENOMIC DNA]</scope>
    <source>
        <strain evidence="2 3">208</strain>
    </source>
</reference>
<dbReference type="CDD" id="cd06532">
    <property type="entry name" value="Glyco_transf_25"/>
    <property type="match status" value="1"/>
</dbReference>
<proteinExistence type="predicted"/>